<dbReference type="EMBL" id="GBRH01247318">
    <property type="protein sequence ID" value="JAD50577.1"/>
    <property type="molecule type" value="Transcribed_RNA"/>
</dbReference>
<proteinExistence type="predicted"/>
<feature type="region of interest" description="Disordered" evidence="1">
    <location>
        <begin position="1"/>
        <end position="28"/>
    </location>
</feature>
<name>A0A0A9AU28_ARUDO</name>
<protein>
    <submittedName>
        <fullName evidence="2">Uncharacterized protein</fullName>
    </submittedName>
</protein>
<reference evidence="2" key="2">
    <citation type="journal article" date="2015" name="Data Brief">
        <title>Shoot transcriptome of the giant reed, Arundo donax.</title>
        <authorList>
            <person name="Barrero R.A."/>
            <person name="Guerrero F.D."/>
            <person name="Moolhuijzen P."/>
            <person name="Goolsby J.A."/>
            <person name="Tidwell J."/>
            <person name="Bellgard S.E."/>
            <person name="Bellgard M.I."/>
        </authorList>
    </citation>
    <scope>NUCLEOTIDE SEQUENCE</scope>
    <source>
        <tissue evidence="2">Shoot tissue taken approximately 20 cm above the soil surface</tissue>
    </source>
</reference>
<sequence length="28" mass="3265">MSSDHTVIAIPHTRRHDSTHQNLNRVIQ</sequence>
<reference evidence="2" key="1">
    <citation type="submission" date="2014-09" db="EMBL/GenBank/DDBJ databases">
        <authorList>
            <person name="Magalhaes I.L.F."/>
            <person name="Oliveira U."/>
            <person name="Santos F.R."/>
            <person name="Vidigal T.H.D.A."/>
            <person name="Brescovit A.D."/>
            <person name="Santos A.J."/>
        </authorList>
    </citation>
    <scope>NUCLEOTIDE SEQUENCE</scope>
    <source>
        <tissue evidence="2">Shoot tissue taken approximately 20 cm above the soil surface</tissue>
    </source>
</reference>
<dbReference type="AlphaFoldDB" id="A0A0A9AU28"/>
<organism evidence="2">
    <name type="scientific">Arundo donax</name>
    <name type="common">Giant reed</name>
    <name type="synonym">Donax arundinaceus</name>
    <dbReference type="NCBI Taxonomy" id="35708"/>
    <lineage>
        <taxon>Eukaryota</taxon>
        <taxon>Viridiplantae</taxon>
        <taxon>Streptophyta</taxon>
        <taxon>Embryophyta</taxon>
        <taxon>Tracheophyta</taxon>
        <taxon>Spermatophyta</taxon>
        <taxon>Magnoliopsida</taxon>
        <taxon>Liliopsida</taxon>
        <taxon>Poales</taxon>
        <taxon>Poaceae</taxon>
        <taxon>PACMAD clade</taxon>
        <taxon>Arundinoideae</taxon>
        <taxon>Arundineae</taxon>
        <taxon>Arundo</taxon>
    </lineage>
</organism>
<evidence type="ECO:0000313" key="2">
    <source>
        <dbReference type="EMBL" id="JAD50577.1"/>
    </source>
</evidence>
<evidence type="ECO:0000256" key="1">
    <source>
        <dbReference type="SAM" id="MobiDB-lite"/>
    </source>
</evidence>
<accession>A0A0A9AU28</accession>